<dbReference type="NCBIfam" id="TIGR00152">
    <property type="entry name" value="dephospho-CoA kinase"/>
    <property type="match status" value="1"/>
</dbReference>
<evidence type="ECO:0000256" key="4">
    <source>
        <dbReference type="ARBA" id="ARBA00022993"/>
    </source>
</evidence>
<dbReference type="SUPFAM" id="SSF52540">
    <property type="entry name" value="P-loop containing nucleoside triphosphate hydrolases"/>
    <property type="match status" value="1"/>
</dbReference>
<dbReference type="HOGENOM" id="CLU_057180_0_0_9"/>
<dbReference type="CDD" id="cd02022">
    <property type="entry name" value="DPCK"/>
    <property type="match status" value="1"/>
</dbReference>
<dbReference type="GeneID" id="11240509"/>
<comment type="pathway">
    <text evidence="5">Cofactor biosynthesis; coenzyme A biosynthesis; CoA from (R)-pantothenate: step 5/5.</text>
</comment>
<evidence type="ECO:0000256" key="3">
    <source>
        <dbReference type="ARBA" id="ARBA00022840"/>
    </source>
</evidence>
<dbReference type="KEGG" id="bst:GYO_3156"/>
<keyword evidence="5" id="KW-0963">Cytoplasm</keyword>
<feature type="binding site" evidence="5">
    <location>
        <begin position="12"/>
        <end position="17"/>
    </location>
    <ligand>
        <name>ATP</name>
        <dbReference type="ChEBI" id="CHEBI:30616"/>
    </ligand>
</feature>
<comment type="function">
    <text evidence="5">Catalyzes the phosphorylation of the 3'-hydroxyl group of dephosphocoenzyme A to form coenzyme A.</text>
</comment>
<dbReference type="GO" id="GO:0005737">
    <property type="term" value="C:cytoplasm"/>
    <property type="evidence" value="ECO:0007669"/>
    <property type="project" value="UniProtKB-SubCell"/>
</dbReference>
<dbReference type="GO" id="GO:0005524">
    <property type="term" value="F:ATP binding"/>
    <property type="evidence" value="ECO:0007669"/>
    <property type="project" value="UniProtKB-UniRule"/>
</dbReference>
<proteinExistence type="inferred from homology"/>
<keyword evidence="5 7" id="KW-0808">Transferase</keyword>
<dbReference type="EMBL" id="CP002905">
    <property type="protein sequence ID" value="AEP87758.1"/>
    <property type="molecule type" value="Genomic_DNA"/>
</dbReference>
<dbReference type="GO" id="GO:0015937">
    <property type="term" value="P:coenzyme A biosynthetic process"/>
    <property type="evidence" value="ECO:0007669"/>
    <property type="project" value="UniProtKB-UniRule"/>
</dbReference>
<dbReference type="AlphaFoldDB" id="G4NZ61"/>
<keyword evidence="5 7" id="KW-0418">Kinase</keyword>
<dbReference type="InterPro" id="IPR027417">
    <property type="entry name" value="P-loop_NTPase"/>
</dbReference>
<accession>G4NZ61</accession>
<evidence type="ECO:0000256" key="2">
    <source>
        <dbReference type="ARBA" id="ARBA00022741"/>
    </source>
</evidence>
<dbReference type="Proteomes" id="UP000002651">
    <property type="component" value="Chromosome"/>
</dbReference>
<keyword evidence="2 5" id="KW-0547">Nucleotide-binding</keyword>
<comment type="catalytic activity">
    <reaction evidence="5">
        <text>3'-dephospho-CoA + ATP = ADP + CoA + H(+)</text>
        <dbReference type="Rhea" id="RHEA:18245"/>
        <dbReference type="ChEBI" id="CHEBI:15378"/>
        <dbReference type="ChEBI" id="CHEBI:30616"/>
        <dbReference type="ChEBI" id="CHEBI:57287"/>
        <dbReference type="ChEBI" id="CHEBI:57328"/>
        <dbReference type="ChEBI" id="CHEBI:456216"/>
        <dbReference type="EC" id="2.7.1.24"/>
    </reaction>
</comment>
<dbReference type="Pfam" id="PF01121">
    <property type="entry name" value="CoaE"/>
    <property type="match status" value="1"/>
</dbReference>
<keyword evidence="8" id="KW-1185">Reference proteome</keyword>
<keyword evidence="3 5" id="KW-0067">ATP-binding</keyword>
<dbReference type="PANTHER" id="PTHR10695">
    <property type="entry name" value="DEPHOSPHO-COA KINASE-RELATED"/>
    <property type="match status" value="1"/>
</dbReference>
<evidence type="ECO:0000313" key="7">
    <source>
        <dbReference type="EMBL" id="AEP87758.1"/>
    </source>
</evidence>
<gene>
    <name evidence="5 7" type="primary">coaE</name>
    <name evidence="7" type="ordered locus">GYO_3156</name>
</gene>
<sequence>MTLVIGLTGGIASGKSTVANMLIEKGITVIDADIIAKQAVEKGMPAYRQIIDEFGEDILLPNGDIDRKKLGALVFTNEQKRLALNAIVHPAVRQEMLNRRDEAIANREAFVVLDIPLLFESKLESLVDKIIVVSVTKELQLERLMKRNQLTEEEAVSRIRAQMPLEEKTARADQVIDNSGTLAETKQQLDEIITSWAEYKNTVR</sequence>
<dbReference type="STRING" id="1052585.GYO_3156"/>
<organism evidence="7 8">
    <name type="scientific">Bacillus spizizenii (strain DSM 15029 / JCM 12233 / NBRC 101239 / NRRL B-23049 / TU-B-10)</name>
    <name type="common">Bacillus subtilis subsp. spizizenii</name>
    <dbReference type="NCBI Taxonomy" id="1052585"/>
    <lineage>
        <taxon>Bacteria</taxon>
        <taxon>Bacillati</taxon>
        <taxon>Bacillota</taxon>
        <taxon>Bacilli</taxon>
        <taxon>Bacillales</taxon>
        <taxon>Bacillaceae</taxon>
        <taxon>Bacillus</taxon>
    </lineage>
</organism>
<evidence type="ECO:0000313" key="8">
    <source>
        <dbReference type="Proteomes" id="UP000002651"/>
    </source>
</evidence>
<dbReference type="PANTHER" id="PTHR10695:SF46">
    <property type="entry name" value="BIFUNCTIONAL COENZYME A SYNTHASE-RELATED"/>
    <property type="match status" value="1"/>
</dbReference>
<evidence type="ECO:0000256" key="6">
    <source>
        <dbReference type="NCBIfam" id="TIGR00152"/>
    </source>
</evidence>
<evidence type="ECO:0000256" key="5">
    <source>
        <dbReference type="HAMAP-Rule" id="MF_00376"/>
    </source>
</evidence>
<dbReference type="HAMAP" id="MF_00376">
    <property type="entry name" value="Dephospho_CoA_kinase"/>
    <property type="match status" value="1"/>
</dbReference>
<dbReference type="EC" id="2.7.1.24" evidence="5 6"/>
<dbReference type="Gene3D" id="3.40.50.300">
    <property type="entry name" value="P-loop containing nucleotide triphosphate hydrolases"/>
    <property type="match status" value="1"/>
</dbReference>
<dbReference type="FunFam" id="3.40.50.300:FF:000485">
    <property type="entry name" value="Dephospho-CoA kinase CAB5"/>
    <property type="match status" value="1"/>
</dbReference>
<dbReference type="GO" id="GO:0004140">
    <property type="term" value="F:dephospho-CoA kinase activity"/>
    <property type="evidence" value="ECO:0007669"/>
    <property type="project" value="UniProtKB-UniRule"/>
</dbReference>
<comment type="similarity">
    <text evidence="1 5">Belongs to the CoaE family.</text>
</comment>
<dbReference type="InterPro" id="IPR001977">
    <property type="entry name" value="Depp_CoAkinase"/>
</dbReference>
<name>G4NZ61_BACS4</name>
<keyword evidence="4 5" id="KW-0173">Coenzyme A biosynthesis</keyword>
<evidence type="ECO:0000256" key="1">
    <source>
        <dbReference type="ARBA" id="ARBA00009018"/>
    </source>
</evidence>
<protein>
    <recommendedName>
        <fullName evidence="5 6">Dephospho-CoA kinase</fullName>
        <ecNumber evidence="5 6">2.7.1.24</ecNumber>
    </recommendedName>
    <alternativeName>
        <fullName evidence="5">Dephosphocoenzyme A kinase</fullName>
    </alternativeName>
</protein>
<dbReference type="PROSITE" id="PS51219">
    <property type="entry name" value="DPCK"/>
    <property type="match status" value="1"/>
</dbReference>
<reference evidence="7 8" key="1">
    <citation type="journal article" date="2012" name="J. Bacteriol.">
        <title>Whole-genome sequences of Bacillus subtilis and close relatives.</title>
        <authorList>
            <person name="Earl A.M."/>
            <person name="Eppinger M."/>
            <person name="Fricke W.F."/>
            <person name="Rosovitz M.J."/>
            <person name="Rasko D.A."/>
            <person name="Daugherty S."/>
            <person name="Losick R."/>
            <person name="Kolter R."/>
            <person name="Ravel J."/>
        </authorList>
    </citation>
    <scope>NUCLEOTIDE SEQUENCE [LARGE SCALE GENOMIC DNA]</scope>
    <source>
        <strain evidence="8">DSM 15029 / JCM 12233 / NBRC 101239 / NRRL B-23049 / TU-B-10</strain>
    </source>
</reference>
<dbReference type="RefSeq" id="WP_014114744.1">
    <property type="nucleotide sequence ID" value="NC_016047.1"/>
</dbReference>
<dbReference type="UniPathway" id="UPA00241">
    <property type="reaction ID" value="UER00356"/>
</dbReference>
<comment type="subcellular location">
    <subcellularLocation>
        <location evidence="5">Cytoplasm</location>
    </subcellularLocation>
</comment>